<dbReference type="PROSITE" id="PS51384">
    <property type="entry name" value="FAD_FR"/>
    <property type="match status" value="1"/>
</dbReference>
<keyword evidence="9" id="KW-0560">Oxidoreductase</keyword>
<feature type="domain" description="FAD-binding FR-type" evidence="14">
    <location>
        <begin position="291"/>
        <end position="423"/>
    </location>
</feature>
<feature type="transmembrane region" description="Helical" evidence="13">
    <location>
        <begin position="188"/>
        <end position="206"/>
    </location>
</feature>
<dbReference type="Pfam" id="PF01794">
    <property type="entry name" value="Ferric_reduct"/>
    <property type="match status" value="1"/>
</dbReference>
<evidence type="ECO:0000259" key="14">
    <source>
        <dbReference type="PROSITE" id="PS51384"/>
    </source>
</evidence>
<dbReference type="EMBL" id="JARJCM010000221">
    <property type="protein sequence ID" value="KAJ7021881.1"/>
    <property type="molecule type" value="Genomic_DNA"/>
</dbReference>
<dbReference type="GO" id="GO:0005886">
    <property type="term" value="C:plasma membrane"/>
    <property type="evidence" value="ECO:0007669"/>
    <property type="project" value="UniProtKB-SubCell"/>
</dbReference>
<dbReference type="EC" id="1.16.1.9" evidence="3"/>
<keyword evidence="4" id="KW-0813">Transport</keyword>
<evidence type="ECO:0000313" key="16">
    <source>
        <dbReference type="Proteomes" id="UP001218188"/>
    </source>
</evidence>
<dbReference type="GO" id="GO:0015677">
    <property type="term" value="P:copper ion import"/>
    <property type="evidence" value="ECO:0007669"/>
    <property type="project" value="TreeGrafter"/>
</dbReference>
<dbReference type="PANTHER" id="PTHR32361">
    <property type="entry name" value="FERRIC/CUPRIC REDUCTASE TRANSMEMBRANE COMPONENT"/>
    <property type="match status" value="1"/>
</dbReference>
<keyword evidence="5" id="KW-1003">Cell membrane</keyword>
<evidence type="ECO:0000256" key="7">
    <source>
        <dbReference type="ARBA" id="ARBA00022982"/>
    </source>
</evidence>
<comment type="catalytic activity">
    <reaction evidence="12">
        <text>2 a Fe(II)-siderophore + NADP(+) + H(+) = 2 a Fe(III)-siderophore + NADPH</text>
        <dbReference type="Rhea" id="RHEA:28795"/>
        <dbReference type="Rhea" id="RHEA-COMP:11342"/>
        <dbReference type="Rhea" id="RHEA-COMP:11344"/>
        <dbReference type="ChEBI" id="CHEBI:15378"/>
        <dbReference type="ChEBI" id="CHEBI:29033"/>
        <dbReference type="ChEBI" id="CHEBI:29034"/>
        <dbReference type="ChEBI" id="CHEBI:57783"/>
        <dbReference type="ChEBI" id="CHEBI:58349"/>
        <dbReference type="EC" id="1.16.1.9"/>
    </reaction>
</comment>
<evidence type="ECO:0000256" key="2">
    <source>
        <dbReference type="ARBA" id="ARBA00006278"/>
    </source>
</evidence>
<dbReference type="InterPro" id="IPR051410">
    <property type="entry name" value="Ferric/Cupric_Reductase"/>
</dbReference>
<sequence length="590" mass="66007">MQWLTLPVGWHSPREATYDYTAMTPEQIKLIETRFHDWYTADWDYGLTTIYFFCAAIGLIAVARWGSWAVHRRSTAPASAGAFDRLVALASYTTTRGWRVKVLDYYSPPLAAIIAVLLIFVWVIVMTLAARPYQWPNPAMGYSPPIATRAGWISLGIMPFMIAFATKNNYVAVMTRTSHERLQVFHRWSALFMYITSLVHTFPFIVEDIQMGMMQSEWATDSFVSTGVAALIPQTWLLAMSWGYFRNRYYEFFKNAAGIFMAALFVHVDWTLTAWDYFWATFAIYGTSWGYRVVRATLTPGRATVTVLEDRTLRVRIAVPKRFSWSTAAPQPFQYSAGQHVFVRFLFGPLHWATSHPFTIASTPALPTDPEGPEDNGKTHIELALRARGGITKALERAAEAHSKGEMSLRVFIDGPYGHVGLASDLRRFDRVLFLAGGSGASFTIPLLIDLVRHQATRPAGAKTQFVVAVREGGAFAWLEQELEPLSVEEGSDVVRQTHVTRQQVEEIDPEKGDHACDSGDLGSLQNGRPDLRALIQAICVDAGRVAVVGCGPDEFAHDVRNVVAAEQFAIAQGRSAVSEVFLHVENYSW</sequence>
<dbReference type="PANTHER" id="PTHR32361:SF23">
    <property type="entry name" value="FERRIC-CHELATE REDUCTASE"/>
    <property type="match status" value="1"/>
</dbReference>
<keyword evidence="8 13" id="KW-1133">Transmembrane helix</keyword>
<evidence type="ECO:0000256" key="12">
    <source>
        <dbReference type="ARBA" id="ARBA00048483"/>
    </source>
</evidence>
<evidence type="ECO:0000256" key="4">
    <source>
        <dbReference type="ARBA" id="ARBA00022448"/>
    </source>
</evidence>
<dbReference type="Pfam" id="PF08022">
    <property type="entry name" value="FAD_binding_8"/>
    <property type="match status" value="1"/>
</dbReference>
<evidence type="ECO:0000256" key="11">
    <source>
        <dbReference type="ARBA" id="ARBA00023136"/>
    </source>
</evidence>
<evidence type="ECO:0000256" key="9">
    <source>
        <dbReference type="ARBA" id="ARBA00023002"/>
    </source>
</evidence>
<organism evidence="15 16">
    <name type="scientific">Mycena alexandri</name>
    <dbReference type="NCBI Taxonomy" id="1745969"/>
    <lineage>
        <taxon>Eukaryota</taxon>
        <taxon>Fungi</taxon>
        <taxon>Dikarya</taxon>
        <taxon>Basidiomycota</taxon>
        <taxon>Agaricomycotina</taxon>
        <taxon>Agaricomycetes</taxon>
        <taxon>Agaricomycetidae</taxon>
        <taxon>Agaricales</taxon>
        <taxon>Marasmiineae</taxon>
        <taxon>Mycenaceae</taxon>
        <taxon>Mycena</taxon>
    </lineage>
</organism>
<dbReference type="SFLD" id="SFLDG01168">
    <property type="entry name" value="Ferric_reductase_subgroup_(FRE"/>
    <property type="match status" value="1"/>
</dbReference>
<accession>A0AAD6S7Y8</accession>
<evidence type="ECO:0000256" key="8">
    <source>
        <dbReference type="ARBA" id="ARBA00022989"/>
    </source>
</evidence>
<keyword evidence="16" id="KW-1185">Reference proteome</keyword>
<dbReference type="AlphaFoldDB" id="A0AAD6S7Y8"/>
<evidence type="ECO:0000256" key="10">
    <source>
        <dbReference type="ARBA" id="ARBA00023065"/>
    </source>
</evidence>
<feature type="transmembrane region" description="Helical" evidence="13">
    <location>
        <begin position="150"/>
        <end position="167"/>
    </location>
</feature>
<dbReference type="SUPFAM" id="SSF63380">
    <property type="entry name" value="Riboflavin synthase domain-like"/>
    <property type="match status" value="1"/>
</dbReference>
<dbReference type="Proteomes" id="UP001218188">
    <property type="component" value="Unassembled WGS sequence"/>
</dbReference>
<proteinExistence type="inferred from homology"/>
<keyword evidence="11 13" id="KW-0472">Membrane</keyword>
<dbReference type="GO" id="GO:0006826">
    <property type="term" value="P:iron ion transport"/>
    <property type="evidence" value="ECO:0007669"/>
    <property type="project" value="TreeGrafter"/>
</dbReference>
<dbReference type="InterPro" id="IPR017938">
    <property type="entry name" value="Riboflavin_synthase-like_b-brl"/>
</dbReference>
<reference evidence="15" key="1">
    <citation type="submission" date="2023-03" db="EMBL/GenBank/DDBJ databases">
        <title>Massive genome expansion in bonnet fungi (Mycena s.s.) driven by repeated elements and novel gene families across ecological guilds.</title>
        <authorList>
            <consortium name="Lawrence Berkeley National Laboratory"/>
            <person name="Harder C.B."/>
            <person name="Miyauchi S."/>
            <person name="Viragh M."/>
            <person name="Kuo A."/>
            <person name="Thoen E."/>
            <person name="Andreopoulos B."/>
            <person name="Lu D."/>
            <person name="Skrede I."/>
            <person name="Drula E."/>
            <person name="Henrissat B."/>
            <person name="Morin E."/>
            <person name="Kohler A."/>
            <person name="Barry K."/>
            <person name="LaButti K."/>
            <person name="Morin E."/>
            <person name="Salamov A."/>
            <person name="Lipzen A."/>
            <person name="Mereny Z."/>
            <person name="Hegedus B."/>
            <person name="Baldrian P."/>
            <person name="Stursova M."/>
            <person name="Weitz H."/>
            <person name="Taylor A."/>
            <person name="Grigoriev I.V."/>
            <person name="Nagy L.G."/>
            <person name="Martin F."/>
            <person name="Kauserud H."/>
        </authorList>
    </citation>
    <scope>NUCLEOTIDE SEQUENCE</scope>
    <source>
        <strain evidence="15">CBHHK200</strain>
    </source>
</reference>
<dbReference type="InterPro" id="IPR017927">
    <property type="entry name" value="FAD-bd_FR_type"/>
</dbReference>
<dbReference type="Gene3D" id="3.40.50.80">
    <property type="entry name" value="Nucleotide-binding domain of ferredoxin-NADP reductase (FNR) module"/>
    <property type="match status" value="1"/>
</dbReference>
<dbReference type="InterPro" id="IPR013130">
    <property type="entry name" value="Fe3_Rdtase_TM_dom"/>
</dbReference>
<comment type="similarity">
    <text evidence="2">Belongs to the ferric reductase (FRE) family.</text>
</comment>
<gene>
    <name evidence="15" type="ORF">C8F04DRAFT_1313154</name>
</gene>
<dbReference type="Pfam" id="PF08030">
    <property type="entry name" value="NAD_binding_6"/>
    <property type="match status" value="1"/>
</dbReference>
<dbReference type="SUPFAM" id="SSF52343">
    <property type="entry name" value="Ferredoxin reductase-like, C-terminal NADP-linked domain"/>
    <property type="match status" value="1"/>
</dbReference>
<dbReference type="SFLD" id="SFLDS00052">
    <property type="entry name" value="Ferric_Reductase_Domain"/>
    <property type="match status" value="1"/>
</dbReference>
<keyword evidence="6 13" id="KW-0812">Transmembrane</keyword>
<keyword evidence="7" id="KW-0249">Electron transport</keyword>
<dbReference type="InterPro" id="IPR013121">
    <property type="entry name" value="Fe_red_NAD-bd_6"/>
</dbReference>
<dbReference type="CDD" id="cd06186">
    <property type="entry name" value="NOX_Duox_like_FAD_NADP"/>
    <property type="match status" value="1"/>
</dbReference>
<dbReference type="InterPro" id="IPR013112">
    <property type="entry name" value="FAD-bd_8"/>
</dbReference>
<evidence type="ECO:0000256" key="5">
    <source>
        <dbReference type="ARBA" id="ARBA00022475"/>
    </source>
</evidence>
<evidence type="ECO:0000313" key="15">
    <source>
        <dbReference type="EMBL" id="KAJ7021881.1"/>
    </source>
</evidence>
<evidence type="ECO:0000256" key="13">
    <source>
        <dbReference type="SAM" id="Phobius"/>
    </source>
</evidence>
<feature type="transmembrane region" description="Helical" evidence="13">
    <location>
        <begin position="45"/>
        <end position="63"/>
    </location>
</feature>
<evidence type="ECO:0000256" key="1">
    <source>
        <dbReference type="ARBA" id="ARBA00004651"/>
    </source>
</evidence>
<feature type="transmembrane region" description="Helical" evidence="13">
    <location>
        <begin position="226"/>
        <end position="245"/>
    </location>
</feature>
<name>A0AAD6S7Y8_9AGAR</name>
<comment type="subcellular location">
    <subcellularLocation>
        <location evidence="1">Cell membrane</location>
        <topology evidence="1">Multi-pass membrane protein</topology>
    </subcellularLocation>
</comment>
<protein>
    <recommendedName>
        <fullName evidence="3">ferric-chelate reductase (NADPH)</fullName>
        <ecNumber evidence="3">1.16.1.9</ecNumber>
    </recommendedName>
</protein>
<dbReference type="GO" id="GO:0052851">
    <property type="term" value="F:ferric-chelate reductase (NADPH) activity"/>
    <property type="evidence" value="ECO:0007669"/>
    <property type="project" value="UniProtKB-EC"/>
</dbReference>
<dbReference type="InterPro" id="IPR039261">
    <property type="entry name" value="FNR_nucleotide-bd"/>
</dbReference>
<feature type="transmembrane region" description="Helical" evidence="13">
    <location>
        <begin position="252"/>
        <end position="271"/>
    </location>
</feature>
<evidence type="ECO:0000256" key="3">
    <source>
        <dbReference type="ARBA" id="ARBA00012668"/>
    </source>
</evidence>
<dbReference type="GO" id="GO:0006879">
    <property type="term" value="P:intracellular iron ion homeostasis"/>
    <property type="evidence" value="ECO:0007669"/>
    <property type="project" value="TreeGrafter"/>
</dbReference>
<evidence type="ECO:0000256" key="6">
    <source>
        <dbReference type="ARBA" id="ARBA00022692"/>
    </source>
</evidence>
<keyword evidence="10" id="KW-0406">Ion transport</keyword>
<comment type="caution">
    <text evidence="15">The sequence shown here is derived from an EMBL/GenBank/DDBJ whole genome shotgun (WGS) entry which is preliminary data.</text>
</comment>
<feature type="transmembrane region" description="Helical" evidence="13">
    <location>
        <begin position="109"/>
        <end position="130"/>
    </location>
</feature>
<dbReference type="Gene3D" id="2.40.30.10">
    <property type="entry name" value="Translation factors"/>
    <property type="match status" value="1"/>
</dbReference>